<sequence length="101" mass="11672">MYSRPWSKAPAWTNRGPDKALSPSSGNVAMPDGDATASYQVYRRRYFELAYSTWIMMKYYRQMLQGVIRTLRLATAFQPRAEPESPAHLLFPEPSDFAHIR</sequence>
<reference evidence="2 3" key="1">
    <citation type="submission" date="2018-01" db="EMBL/GenBank/DDBJ databases">
        <title>Complete genome sequences of 14 Citrobacter spp. isolated from plant in Canada.</title>
        <authorList>
            <person name="Bhandare S.G."/>
            <person name="Colavecchio A."/>
            <person name="Jeukens J."/>
            <person name="Emond-Rheault J.-G."/>
            <person name="Freschi L."/>
            <person name="Hamel J."/>
            <person name="Kukavica-Ibrulj I."/>
            <person name="Levesque R."/>
            <person name="Goodridge L."/>
        </authorList>
    </citation>
    <scope>NUCLEOTIDE SEQUENCE [LARGE SCALE GENOMIC DNA]</scope>
    <source>
        <strain evidence="2 3">S1285</strain>
    </source>
</reference>
<evidence type="ECO:0000256" key="1">
    <source>
        <dbReference type="SAM" id="MobiDB-lite"/>
    </source>
</evidence>
<protein>
    <submittedName>
        <fullName evidence="2">Uncharacterized protein</fullName>
    </submittedName>
</protein>
<evidence type="ECO:0000313" key="3">
    <source>
        <dbReference type="Proteomes" id="UP000237003"/>
    </source>
</evidence>
<evidence type="ECO:0000313" key="2">
    <source>
        <dbReference type="EMBL" id="POU65808.1"/>
    </source>
</evidence>
<gene>
    <name evidence="2" type="ORF">C3430_10955</name>
</gene>
<name>A0A2S4RYK7_CITAM</name>
<accession>A0A2S4RYK7</accession>
<dbReference type="EMBL" id="PQLX01000003">
    <property type="protein sequence ID" value="POU65808.1"/>
    <property type="molecule type" value="Genomic_DNA"/>
</dbReference>
<comment type="caution">
    <text evidence="2">The sequence shown here is derived from an EMBL/GenBank/DDBJ whole genome shotgun (WGS) entry which is preliminary data.</text>
</comment>
<dbReference type="Proteomes" id="UP000237003">
    <property type="component" value="Unassembled WGS sequence"/>
</dbReference>
<organism evidence="2 3">
    <name type="scientific">Citrobacter amalonaticus</name>
    <dbReference type="NCBI Taxonomy" id="35703"/>
    <lineage>
        <taxon>Bacteria</taxon>
        <taxon>Pseudomonadati</taxon>
        <taxon>Pseudomonadota</taxon>
        <taxon>Gammaproteobacteria</taxon>
        <taxon>Enterobacterales</taxon>
        <taxon>Enterobacteriaceae</taxon>
        <taxon>Citrobacter</taxon>
    </lineage>
</organism>
<dbReference type="AlphaFoldDB" id="A0A2S4RYK7"/>
<feature type="region of interest" description="Disordered" evidence="1">
    <location>
        <begin position="1"/>
        <end position="33"/>
    </location>
</feature>
<proteinExistence type="predicted"/>